<keyword evidence="1" id="KW-1185">Reference proteome</keyword>
<protein>
    <submittedName>
        <fullName evidence="2">Uncharacterized mitochondrial protein AtMg00310-like</fullName>
    </submittedName>
</protein>
<dbReference type="PANTHER" id="PTHR33116:SF78">
    <property type="entry name" value="OS12G0587133 PROTEIN"/>
    <property type="match status" value="1"/>
</dbReference>
<proteinExistence type="predicted"/>
<gene>
    <name evidence="2" type="primary">LOC120281063</name>
</gene>
<organism evidence="1 2">
    <name type="scientific">Dioscorea cayennensis subsp. rotundata</name>
    <name type="common">White Guinea yam</name>
    <name type="synonym">Dioscorea rotundata</name>
    <dbReference type="NCBI Taxonomy" id="55577"/>
    <lineage>
        <taxon>Eukaryota</taxon>
        <taxon>Viridiplantae</taxon>
        <taxon>Streptophyta</taxon>
        <taxon>Embryophyta</taxon>
        <taxon>Tracheophyta</taxon>
        <taxon>Spermatophyta</taxon>
        <taxon>Magnoliopsida</taxon>
        <taxon>Liliopsida</taxon>
        <taxon>Dioscoreales</taxon>
        <taxon>Dioscoreaceae</taxon>
        <taxon>Dioscorea</taxon>
    </lineage>
</organism>
<sequence length="176" mass="20303">MSMFRLPAWVIKMIDRIRRDFLWSDPDIEHPGCRLVAWKNICRSKEQGGWGILDLSSFNMALLGKWRWKLLSDSSWGGAKILRFNYGGPNWDLFRRTTSRVSFFWSGVDQCLPAFSGCVSVQVKDGANSLFWKDRWFNGRAPMNIWPESFLLSRSPNGTVREMPYLLASSPFASDP</sequence>
<accession>A0AB40CVE7</accession>
<dbReference type="Proteomes" id="UP001515500">
    <property type="component" value="Chromosome 17"/>
</dbReference>
<dbReference type="PANTHER" id="PTHR33116">
    <property type="entry name" value="REVERSE TRANSCRIPTASE ZINC-BINDING DOMAIN-CONTAINING PROTEIN-RELATED-RELATED"/>
    <property type="match status" value="1"/>
</dbReference>
<reference evidence="2" key="1">
    <citation type="submission" date="2025-08" db="UniProtKB">
        <authorList>
            <consortium name="RefSeq"/>
        </authorList>
    </citation>
    <scope>IDENTIFICATION</scope>
</reference>
<evidence type="ECO:0000313" key="1">
    <source>
        <dbReference type="Proteomes" id="UP001515500"/>
    </source>
</evidence>
<evidence type="ECO:0000313" key="2">
    <source>
        <dbReference type="RefSeq" id="XP_039143935.1"/>
    </source>
</evidence>
<dbReference type="GeneID" id="120281063"/>
<dbReference type="AlphaFoldDB" id="A0AB40CVE7"/>
<dbReference type="RefSeq" id="XP_039143935.1">
    <property type="nucleotide sequence ID" value="XM_039288001.1"/>
</dbReference>
<name>A0AB40CVE7_DIOCR</name>